<feature type="domain" description="Acyclic terpene utilisation N-terminal" evidence="1">
    <location>
        <begin position="64"/>
        <end position="394"/>
    </location>
</feature>
<keyword evidence="4" id="KW-1185">Reference proteome</keyword>
<dbReference type="EMBL" id="MU865440">
    <property type="protein sequence ID" value="KAK4223100.1"/>
    <property type="molecule type" value="Genomic_DNA"/>
</dbReference>
<comment type="caution">
    <text evidence="3">The sequence shown here is derived from an EMBL/GenBank/DDBJ whole genome shotgun (WGS) entry which is preliminary data.</text>
</comment>
<evidence type="ECO:0000259" key="1">
    <source>
        <dbReference type="Pfam" id="PF07287"/>
    </source>
</evidence>
<protein>
    <submittedName>
        <fullName evidence="3">Uncharacterized protein</fullName>
    </submittedName>
</protein>
<proteinExistence type="predicted"/>
<gene>
    <name evidence="3" type="ORF">QBC38DRAFT_488433</name>
</gene>
<dbReference type="InterPro" id="IPR010839">
    <property type="entry name" value="AtuA_N"/>
</dbReference>
<evidence type="ECO:0000259" key="2">
    <source>
        <dbReference type="Pfam" id="PF14330"/>
    </source>
</evidence>
<feature type="domain" description="DUF4387" evidence="2">
    <location>
        <begin position="514"/>
        <end position="612"/>
    </location>
</feature>
<organism evidence="3 4">
    <name type="scientific">Podospora fimiseda</name>
    <dbReference type="NCBI Taxonomy" id="252190"/>
    <lineage>
        <taxon>Eukaryota</taxon>
        <taxon>Fungi</taxon>
        <taxon>Dikarya</taxon>
        <taxon>Ascomycota</taxon>
        <taxon>Pezizomycotina</taxon>
        <taxon>Sordariomycetes</taxon>
        <taxon>Sordariomycetidae</taxon>
        <taxon>Sordariales</taxon>
        <taxon>Podosporaceae</taxon>
        <taxon>Podospora</taxon>
    </lineage>
</organism>
<reference evidence="3" key="1">
    <citation type="journal article" date="2023" name="Mol. Phylogenet. Evol.">
        <title>Genome-scale phylogeny and comparative genomics of the fungal order Sordariales.</title>
        <authorList>
            <person name="Hensen N."/>
            <person name="Bonometti L."/>
            <person name="Westerberg I."/>
            <person name="Brannstrom I.O."/>
            <person name="Guillou S."/>
            <person name="Cros-Aarteil S."/>
            <person name="Calhoun S."/>
            <person name="Haridas S."/>
            <person name="Kuo A."/>
            <person name="Mondo S."/>
            <person name="Pangilinan J."/>
            <person name="Riley R."/>
            <person name="LaButti K."/>
            <person name="Andreopoulos B."/>
            <person name="Lipzen A."/>
            <person name="Chen C."/>
            <person name="Yan M."/>
            <person name="Daum C."/>
            <person name="Ng V."/>
            <person name="Clum A."/>
            <person name="Steindorff A."/>
            <person name="Ohm R.A."/>
            <person name="Martin F."/>
            <person name="Silar P."/>
            <person name="Natvig D.O."/>
            <person name="Lalanne C."/>
            <person name="Gautier V."/>
            <person name="Ament-Velasquez S.L."/>
            <person name="Kruys A."/>
            <person name="Hutchinson M.I."/>
            <person name="Powell A.J."/>
            <person name="Barry K."/>
            <person name="Miller A.N."/>
            <person name="Grigoriev I.V."/>
            <person name="Debuchy R."/>
            <person name="Gladieux P."/>
            <person name="Hiltunen Thoren M."/>
            <person name="Johannesson H."/>
        </authorList>
    </citation>
    <scope>NUCLEOTIDE SEQUENCE</scope>
    <source>
        <strain evidence="3">CBS 990.96</strain>
    </source>
</reference>
<name>A0AAN7GTW3_9PEZI</name>
<dbReference type="AlphaFoldDB" id="A0AAN7GTW3"/>
<reference evidence="3" key="2">
    <citation type="submission" date="2023-05" db="EMBL/GenBank/DDBJ databases">
        <authorList>
            <consortium name="Lawrence Berkeley National Laboratory"/>
            <person name="Steindorff A."/>
            <person name="Hensen N."/>
            <person name="Bonometti L."/>
            <person name="Westerberg I."/>
            <person name="Brannstrom I.O."/>
            <person name="Guillou S."/>
            <person name="Cros-Aarteil S."/>
            <person name="Calhoun S."/>
            <person name="Haridas S."/>
            <person name="Kuo A."/>
            <person name="Mondo S."/>
            <person name="Pangilinan J."/>
            <person name="Riley R."/>
            <person name="Labutti K."/>
            <person name="Andreopoulos B."/>
            <person name="Lipzen A."/>
            <person name="Chen C."/>
            <person name="Yanf M."/>
            <person name="Daum C."/>
            <person name="Ng V."/>
            <person name="Clum A."/>
            <person name="Ohm R."/>
            <person name="Martin F."/>
            <person name="Silar P."/>
            <person name="Natvig D."/>
            <person name="Lalanne C."/>
            <person name="Gautier V."/>
            <person name="Ament-Velasquez S.L."/>
            <person name="Kruys A."/>
            <person name="Hutchinson M.I."/>
            <person name="Powell A.J."/>
            <person name="Barry K."/>
            <person name="Miller A.N."/>
            <person name="Grigoriev I.V."/>
            <person name="Debuchy R."/>
            <person name="Gladieux P."/>
            <person name="Thoren M.H."/>
            <person name="Johannesson H."/>
        </authorList>
    </citation>
    <scope>NUCLEOTIDE SEQUENCE</scope>
    <source>
        <strain evidence="3">CBS 990.96</strain>
    </source>
</reference>
<evidence type="ECO:0000313" key="3">
    <source>
        <dbReference type="EMBL" id="KAK4223100.1"/>
    </source>
</evidence>
<dbReference type="Pfam" id="PF14330">
    <property type="entry name" value="DUF4387"/>
    <property type="match status" value="1"/>
</dbReference>
<dbReference type="Proteomes" id="UP001301958">
    <property type="component" value="Unassembled WGS sequence"/>
</dbReference>
<dbReference type="InterPro" id="IPR025496">
    <property type="entry name" value="DUF4387"/>
</dbReference>
<accession>A0AAN7GTW3</accession>
<sequence length="618" mass="66913">MATSDPLELRILTPIGMLGYSFDEGLFWQAIDEGVDAIILDSGSTDSGPVRLALGQTSVAREAYVRDLKVLVAACHYRKIPVLIGSAGGDGTTPHVALLVEIVSEIVEKEGYRPLKLVAIEAEIPKEHVHKASAEGRIAPCGGGVPALEPRDVDDPPVIVAQMGLEPWLNALKEKPDLDIIIAGRSYDPAPYAAFCLYKGFSDLGLAYHMGKIMECGAVCATPKSAEAIAIVRKDSFDIRPLNPNSKCTPLSVAAHTMYENSRPDLHLGPGGTLDVTNSNYEQLPDGRTIRVTGSKFLPVPQDAYTIKLEAARKSGHLAIFIGGIRDPIMISQLDLLTPIIEKRLHAVFPFDFKLALKFYGRDSLVGGVSLPPSLHEIGVLGKVLASTQEEAKAVANLAKVFFIHVPYPGQVATAGNFMMPLSPCDISVGPATEFCVYHTMVVDDAVAPFPIKSQIITSSKEKPIDATGPAINMTMKKPSAHTRAGNPLPTALTNPLSDSIELPFAKEKGYTPLYQLAKTLRTKNAGPYQLTLDVLFSSRENYDRVFRSGVLTRETILKLYGLKGKKEKELLECMWWEPALAFKATMKRQRVSGGWEDEDVHGSGGHVGVMGVLVPDV</sequence>
<evidence type="ECO:0000313" key="4">
    <source>
        <dbReference type="Proteomes" id="UP001301958"/>
    </source>
</evidence>
<dbReference type="Pfam" id="PF07287">
    <property type="entry name" value="AtuA"/>
    <property type="match status" value="1"/>
</dbReference>